<proteinExistence type="inferred from homology"/>
<evidence type="ECO:0000256" key="1">
    <source>
        <dbReference type="ARBA" id="ARBA00022604"/>
    </source>
</evidence>
<dbReference type="GO" id="GO:0001763">
    <property type="term" value="P:morphogenesis of a branching structure"/>
    <property type="evidence" value="ECO:0007669"/>
    <property type="project" value="InterPro"/>
</dbReference>
<accession>A0AAW0JLT6</accession>
<feature type="compositionally biased region" description="Acidic residues" evidence="4">
    <location>
        <begin position="80"/>
        <end position="109"/>
    </location>
</feature>
<dbReference type="EMBL" id="PKMF04000531">
    <property type="protein sequence ID" value="KAK7826986.1"/>
    <property type="molecule type" value="Genomic_DNA"/>
</dbReference>
<dbReference type="AlphaFoldDB" id="A0AAW0JLT6"/>
<keyword evidence="5" id="KW-0812">Transmembrane</keyword>
<dbReference type="Proteomes" id="UP000237347">
    <property type="component" value="Unassembled WGS sequence"/>
</dbReference>
<comment type="caution">
    <text evidence="6">The sequence shown here is derived from an EMBL/GenBank/DDBJ whole genome shotgun (WGS) entry which is preliminary data.</text>
</comment>
<keyword evidence="5" id="KW-1133">Transmembrane helix</keyword>
<evidence type="ECO:0000256" key="3">
    <source>
        <dbReference type="ARBA" id="ARBA00026138"/>
    </source>
</evidence>
<gene>
    <name evidence="6" type="ORF">CFP56_031548</name>
</gene>
<evidence type="ECO:0000313" key="7">
    <source>
        <dbReference type="Proteomes" id="UP000237347"/>
    </source>
</evidence>
<keyword evidence="1" id="KW-0341">Growth regulation</keyword>
<evidence type="ECO:0000256" key="5">
    <source>
        <dbReference type="SAM" id="Phobius"/>
    </source>
</evidence>
<dbReference type="InterPro" id="IPR044989">
    <property type="entry name" value="TAC1"/>
</dbReference>
<feature type="region of interest" description="Disordered" evidence="4">
    <location>
        <begin position="80"/>
        <end position="111"/>
    </location>
</feature>
<evidence type="ECO:0000313" key="6">
    <source>
        <dbReference type="EMBL" id="KAK7826986.1"/>
    </source>
</evidence>
<evidence type="ECO:0000256" key="2">
    <source>
        <dbReference type="ARBA" id="ARBA00025796"/>
    </source>
</evidence>
<keyword evidence="7" id="KW-1185">Reference proteome</keyword>
<organism evidence="6 7">
    <name type="scientific">Quercus suber</name>
    <name type="common">Cork oak</name>
    <dbReference type="NCBI Taxonomy" id="58331"/>
    <lineage>
        <taxon>Eukaryota</taxon>
        <taxon>Viridiplantae</taxon>
        <taxon>Streptophyta</taxon>
        <taxon>Embryophyta</taxon>
        <taxon>Tracheophyta</taxon>
        <taxon>Spermatophyta</taxon>
        <taxon>Magnoliopsida</taxon>
        <taxon>eudicotyledons</taxon>
        <taxon>Gunneridae</taxon>
        <taxon>Pentapetalae</taxon>
        <taxon>rosids</taxon>
        <taxon>fabids</taxon>
        <taxon>Fagales</taxon>
        <taxon>Fagaceae</taxon>
        <taxon>Quercus</taxon>
    </lineage>
</organism>
<comment type="similarity">
    <text evidence="2">Belongs to the TAC family.</text>
</comment>
<dbReference type="PANTHER" id="PTHR38366:SF1">
    <property type="entry name" value="PROTEIN TILLER ANGLE CONTROL 1"/>
    <property type="match status" value="1"/>
</dbReference>
<reference evidence="6 7" key="1">
    <citation type="journal article" date="2018" name="Sci. Data">
        <title>The draft genome sequence of cork oak.</title>
        <authorList>
            <person name="Ramos A.M."/>
            <person name="Usie A."/>
            <person name="Barbosa P."/>
            <person name="Barros P.M."/>
            <person name="Capote T."/>
            <person name="Chaves I."/>
            <person name="Simoes F."/>
            <person name="Abreu I."/>
            <person name="Carrasquinho I."/>
            <person name="Faro C."/>
            <person name="Guimaraes J.B."/>
            <person name="Mendonca D."/>
            <person name="Nobrega F."/>
            <person name="Rodrigues L."/>
            <person name="Saibo N.J.M."/>
            <person name="Varela M.C."/>
            <person name="Egas C."/>
            <person name="Matos J."/>
            <person name="Miguel C.M."/>
            <person name="Oliveira M.M."/>
            <person name="Ricardo C.P."/>
            <person name="Goncalves S."/>
        </authorList>
    </citation>
    <scope>NUCLEOTIDE SEQUENCE [LARGE SCALE GENOMIC DNA]</scope>
    <source>
        <strain evidence="7">cv. HL8</strain>
    </source>
</reference>
<sequence length="337" mass="38666">MKIFNWVHKRFHHTVLKDGLARNVKTTESTTNNSDKQALLKQVALAEVLDGWRDGILTIGTFGFDPLKPFNQQKEYLVLESEEEDEDNEEAEVGQYSNDDDGDGDDSDENAQHEELNPLMFTTFEHNFEDLESNFDHDINVCKPDVIMTVDGVPLTPPEYDELDNREGEEKKKKGERITLADLFLADADVKEKLDPDHFFPNSGKKTVLRTKNGLSFAKKFIPRVKGAKEDSSPIKNLQRVSSHKLMRKMLKRKIHPEFEVKIHKSESQTPGETGVITNDEHGVSESVTLLPTQGILLNLLRTPILFFSPIFHSQFFIFIFFYFQFTNCVAWLTESR</sequence>
<feature type="transmembrane region" description="Helical" evidence="5">
    <location>
        <begin position="305"/>
        <end position="326"/>
    </location>
</feature>
<keyword evidence="5" id="KW-0472">Membrane</keyword>
<dbReference type="PANTHER" id="PTHR38366">
    <property type="entry name" value="NAD-DEPENDENT PROTEIN DEACETYLASE HST1-LIKE PROTEIN"/>
    <property type="match status" value="1"/>
</dbReference>
<evidence type="ECO:0000256" key="4">
    <source>
        <dbReference type="SAM" id="MobiDB-lite"/>
    </source>
</evidence>
<protein>
    <recommendedName>
        <fullName evidence="3">Protein TILLER ANGLE CONTROL 1</fullName>
    </recommendedName>
</protein>
<name>A0AAW0JLT6_QUESU</name>